<gene>
    <name evidence="2" type="ORF">ONZ51_g597</name>
</gene>
<reference evidence="2" key="1">
    <citation type="submission" date="2022-11" db="EMBL/GenBank/DDBJ databases">
        <title>Genome Sequence of Cubamyces cubensis.</title>
        <authorList>
            <person name="Buettner E."/>
        </authorList>
    </citation>
    <scope>NUCLEOTIDE SEQUENCE</scope>
    <source>
        <strain evidence="2">MPL-01</strain>
    </source>
</reference>
<evidence type="ECO:0000313" key="2">
    <source>
        <dbReference type="EMBL" id="KAJ8501429.1"/>
    </source>
</evidence>
<feature type="compositionally biased region" description="Low complexity" evidence="1">
    <location>
        <begin position="201"/>
        <end position="214"/>
    </location>
</feature>
<comment type="caution">
    <text evidence="2">The sequence shown here is derived from an EMBL/GenBank/DDBJ whole genome shotgun (WGS) entry which is preliminary data.</text>
</comment>
<feature type="region of interest" description="Disordered" evidence="1">
    <location>
        <begin position="90"/>
        <end position="225"/>
    </location>
</feature>
<keyword evidence="3" id="KW-1185">Reference proteome</keyword>
<dbReference type="EMBL" id="JAPEVG010000007">
    <property type="protein sequence ID" value="KAJ8501429.1"/>
    <property type="molecule type" value="Genomic_DNA"/>
</dbReference>
<sequence>MASSLALSLHSSTLPSPLPPEISQQQRPQCPRTTSSPTNTLTSISALGPTPSPTSQMPQQIVYTHSAQSHYSGSPQHYATTYPQQASGAYYNSPQYLTPDYQYDPNRRARHQGHARTGSGGVYYPSSEPSRYHDSSRHSPSSSHHGHHSGQRRSSSHTRHHRSQSVPRQSVQIADAGRSHHRVSTSVTILQRLGLTKHHTTQSSSRPRQSPPHHGQSLHRDRPVGEPLSERIRRLFGLGHHSSSSRSQHRDYVDARTGRTVDWRGRPIYRV</sequence>
<organism evidence="2 3">
    <name type="scientific">Trametes cubensis</name>
    <dbReference type="NCBI Taxonomy" id="1111947"/>
    <lineage>
        <taxon>Eukaryota</taxon>
        <taxon>Fungi</taxon>
        <taxon>Dikarya</taxon>
        <taxon>Basidiomycota</taxon>
        <taxon>Agaricomycotina</taxon>
        <taxon>Agaricomycetes</taxon>
        <taxon>Polyporales</taxon>
        <taxon>Polyporaceae</taxon>
        <taxon>Trametes</taxon>
    </lineage>
</organism>
<accession>A0AAD7XDS0</accession>
<evidence type="ECO:0000256" key="1">
    <source>
        <dbReference type="SAM" id="MobiDB-lite"/>
    </source>
</evidence>
<feature type="compositionally biased region" description="Basic residues" evidence="1">
    <location>
        <begin position="144"/>
        <end position="163"/>
    </location>
</feature>
<evidence type="ECO:0000313" key="3">
    <source>
        <dbReference type="Proteomes" id="UP001215151"/>
    </source>
</evidence>
<feature type="compositionally biased region" description="Low complexity" evidence="1">
    <location>
        <begin position="1"/>
        <end position="15"/>
    </location>
</feature>
<proteinExistence type="predicted"/>
<feature type="region of interest" description="Disordered" evidence="1">
    <location>
        <begin position="1"/>
        <end position="58"/>
    </location>
</feature>
<dbReference type="Proteomes" id="UP001215151">
    <property type="component" value="Unassembled WGS sequence"/>
</dbReference>
<name>A0AAD7XDS0_9APHY</name>
<dbReference type="AlphaFoldDB" id="A0AAD7XDS0"/>
<protein>
    <submittedName>
        <fullName evidence="2">Uncharacterized protein</fullName>
    </submittedName>
</protein>
<feature type="compositionally biased region" description="Polar residues" evidence="1">
    <location>
        <begin position="22"/>
        <end position="45"/>
    </location>
</feature>